<dbReference type="InterPro" id="IPR001296">
    <property type="entry name" value="Glyco_trans_1"/>
</dbReference>
<dbReference type="SUPFAM" id="SSF53756">
    <property type="entry name" value="UDP-Glycosyltransferase/glycogen phosphorylase"/>
    <property type="match status" value="1"/>
</dbReference>
<dbReference type="CDD" id="cd03819">
    <property type="entry name" value="GT4_WavL-like"/>
    <property type="match status" value="1"/>
</dbReference>
<dbReference type="Pfam" id="PF00534">
    <property type="entry name" value="Glycos_transf_1"/>
    <property type="match status" value="1"/>
</dbReference>
<feature type="domain" description="Glycosyltransferase subfamily 4-like N-terminal" evidence="2">
    <location>
        <begin position="18"/>
        <end position="170"/>
    </location>
</feature>
<name>A0A7C2XP76_9BACT</name>
<evidence type="ECO:0000259" key="1">
    <source>
        <dbReference type="Pfam" id="PF00534"/>
    </source>
</evidence>
<dbReference type="PANTHER" id="PTHR12526">
    <property type="entry name" value="GLYCOSYLTRANSFERASE"/>
    <property type="match status" value="1"/>
</dbReference>
<dbReference type="Gene3D" id="3.40.50.2000">
    <property type="entry name" value="Glycogen Phosphorylase B"/>
    <property type="match status" value="2"/>
</dbReference>
<protein>
    <submittedName>
        <fullName evidence="3">Glycosyltransferase</fullName>
    </submittedName>
</protein>
<accession>A0A7C2XP76</accession>
<dbReference type="Proteomes" id="UP000885986">
    <property type="component" value="Unassembled WGS sequence"/>
</dbReference>
<evidence type="ECO:0000313" key="3">
    <source>
        <dbReference type="EMBL" id="HET98156.1"/>
    </source>
</evidence>
<evidence type="ECO:0000259" key="2">
    <source>
        <dbReference type="Pfam" id="PF13439"/>
    </source>
</evidence>
<dbReference type="GO" id="GO:0016757">
    <property type="term" value="F:glycosyltransferase activity"/>
    <property type="evidence" value="ECO:0007669"/>
    <property type="project" value="InterPro"/>
</dbReference>
<feature type="domain" description="Glycosyl transferase family 1" evidence="1">
    <location>
        <begin position="185"/>
        <end position="353"/>
    </location>
</feature>
<dbReference type="AlphaFoldDB" id="A0A7C2XP76"/>
<dbReference type="Pfam" id="PF13439">
    <property type="entry name" value="Glyco_transf_4"/>
    <property type="match status" value="1"/>
</dbReference>
<sequence>MVAGKIVVAQVLPELQSGGVERDTLELAGYLAQRGHQSLVISGGGRLVARLEAGGSEHIEMNLGGKSPSSLAYIPPLRRLLRQRRVDILHLRSRMPAWIAYLAWKSLPADRRPHLVTTFHGFYSINRYSAIMTKGEKVIAVSRAIADHIRQHYQVPEQRIELIHDGVNTDTFHPGAVPPQRVAALKRQWQLPDAGPVIMLPGRITRLKGHDIFLQSLAQIKELPWQAICVGDTKDNPEYAGQLLQLTASLGLNQRVKFVGHCSEMPAALLLADLVVSATSTAAEAFGLTTVEAGAMGRAVVATAHGGSLETVLPSKTGWLVEPNNPTALAAALKEALSDADQRQKLGTAGREWINSNFTTARMCAKSLNLYQQLIR</sequence>
<organism evidence="3">
    <name type="scientific">Desulfurivibrio alkaliphilus</name>
    <dbReference type="NCBI Taxonomy" id="427923"/>
    <lineage>
        <taxon>Bacteria</taxon>
        <taxon>Pseudomonadati</taxon>
        <taxon>Thermodesulfobacteriota</taxon>
        <taxon>Desulfobulbia</taxon>
        <taxon>Desulfobulbales</taxon>
        <taxon>Desulfobulbaceae</taxon>
        <taxon>Desulfurivibrio</taxon>
    </lineage>
</organism>
<dbReference type="EMBL" id="DSDS01000131">
    <property type="protein sequence ID" value="HET98156.1"/>
    <property type="molecule type" value="Genomic_DNA"/>
</dbReference>
<dbReference type="InterPro" id="IPR028098">
    <property type="entry name" value="Glyco_trans_4-like_N"/>
</dbReference>
<reference evidence="3" key="1">
    <citation type="journal article" date="2020" name="mSystems">
        <title>Genome- and Community-Level Interaction Insights into Carbon Utilization and Element Cycling Functions of Hydrothermarchaeota in Hydrothermal Sediment.</title>
        <authorList>
            <person name="Zhou Z."/>
            <person name="Liu Y."/>
            <person name="Xu W."/>
            <person name="Pan J."/>
            <person name="Luo Z.H."/>
            <person name="Li M."/>
        </authorList>
    </citation>
    <scope>NUCLEOTIDE SEQUENCE [LARGE SCALE GENOMIC DNA]</scope>
    <source>
        <strain evidence="3">SpSt-1224</strain>
    </source>
</reference>
<gene>
    <name evidence="3" type="ORF">ENN98_05625</name>
</gene>
<comment type="caution">
    <text evidence="3">The sequence shown here is derived from an EMBL/GenBank/DDBJ whole genome shotgun (WGS) entry which is preliminary data.</text>
</comment>
<proteinExistence type="predicted"/>